<feature type="binding site" evidence="2">
    <location>
        <position position="169"/>
    </location>
    <ligand>
        <name>ATP</name>
        <dbReference type="ChEBI" id="CHEBI:30616"/>
    </ligand>
</feature>
<dbReference type="Gene3D" id="3.40.50.620">
    <property type="entry name" value="HUPs"/>
    <property type="match status" value="1"/>
</dbReference>
<reference evidence="4" key="1">
    <citation type="submission" date="2015-07" db="EMBL/GenBank/DDBJ databases">
        <title>Adaptation to a free-living lifestyle via gene acquisitions in the diplomonad Trepomonas sp. PC1.</title>
        <authorList>
            <person name="Xu F."/>
            <person name="Jerlstrom-Hultqvist J."/>
            <person name="Kolisko M."/>
            <person name="Simpson A.G.B."/>
            <person name="Roger A.J."/>
            <person name="Svard S.G."/>
            <person name="Andersson J.O."/>
        </authorList>
    </citation>
    <scope>NUCLEOTIDE SEQUENCE</scope>
    <source>
        <strain evidence="4">PC1</strain>
    </source>
</reference>
<evidence type="ECO:0000256" key="1">
    <source>
        <dbReference type="ARBA" id="ARBA00022679"/>
    </source>
</evidence>
<dbReference type="PROSITE" id="PS01263">
    <property type="entry name" value="UPF0021"/>
    <property type="match status" value="1"/>
</dbReference>
<dbReference type="PANTHER" id="PTHR11807:SF12">
    <property type="entry name" value="CYTOPLASMIC TRNA 2-THIOLATION PROTEIN 1"/>
    <property type="match status" value="1"/>
</dbReference>
<feature type="non-terminal residue" evidence="4">
    <location>
        <position position="1"/>
    </location>
</feature>
<feature type="binding site" evidence="2">
    <location>
        <position position="85"/>
    </location>
    <ligand>
        <name>ATP</name>
        <dbReference type="ChEBI" id="CHEBI:30616"/>
    </ligand>
</feature>
<feature type="binding site" evidence="2">
    <location>
        <position position="174"/>
    </location>
    <ligand>
        <name>ATP</name>
        <dbReference type="ChEBI" id="CHEBI:30616"/>
    </ligand>
</feature>
<organism evidence="4">
    <name type="scientific">Trepomonas sp. PC1</name>
    <dbReference type="NCBI Taxonomy" id="1076344"/>
    <lineage>
        <taxon>Eukaryota</taxon>
        <taxon>Metamonada</taxon>
        <taxon>Diplomonadida</taxon>
        <taxon>Hexamitidae</taxon>
        <taxon>Hexamitinae</taxon>
        <taxon>Trepomonas</taxon>
    </lineage>
</organism>
<feature type="non-terminal residue" evidence="4">
    <location>
        <position position="314"/>
    </location>
</feature>
<dbReference type="SUPFAM" id="SSF52402">
    <property type="entry name" value="Adenine nucleotide alpha hydrolases-like"/>
    <property type="match status" value="1"/>
</dbReference>
<dbReference type="Pfam" id="PF01171">
    <property type="entry name" value="ATP_bind_3"/>
    <property type="match status" value="1"/>
</dbReference>
<evidence type="ECO:0000259" key="3">
    <source>
        <dbReference type="Pfam" id="PF01171"/>
    </source>
</evidence>
<keyword evidence="2" id="KW-0547">Nucleotide-binding</keyword>
<accession>A0A146KL60</accession>
<gene>
    <name evidence="4" type="ORF">TPC1_10876</name>
</gene>
<dbReference type="InterPro" id="IPR035107">
    <property type="entry name" value="tRNA_thiolation_TtcA_Ctu1"/>
</dbReference>
<dbReference type="InterPro" id="IPR020554">
    <property type="entry name" value="UPF0021_CS"/>
</dbReference>
<dbReference type="GO" id="GO:0005524">
    <property type="term" value="F:ATP binding"/>
    <property type="evidence" value="ECO:0007669"/>
    <property type="project" value="UniProtKB-KW"/>
</dbReference>
<keyword evidence="1" id="KW-0808">Transferase</keyword>
<feature type="binding site" evidence="2">
    <location>
        <begin position="50"/>
        <end position="52"/>
    </location>
    <ligand>
        <name>ATP</name>
        <dbReference type="ChEBI" id="CHEBI:30616"/>
    </ligand>
</feature>
<dbReference type="PANTHER" id="PTHR11807">
    <property type="entry name" value="ATPASES OF THE PP SUPERFAMILY-RELATED"/>
    <property type="match status" value="1"/>
</dbReference>
<dbReference type="AlphaFoldDB" id="A0A146KL60"/>
<feature type="domain" description="tRNA(Ile)-lysidine/2-thiocytidine synthase N-terminal" evidence="3">
    <location>
        <begin position="47"/>
        <end position="236"/>
    </location>
</feature>
<proteinExistence type="predicted"/>
<dbReference type="GO" id="GO:0016740">
    <property type="term" value="F:transferase activity"/>
    <property type="evidence" value="ECO:0007669"/>
    <property type="project" value="UniProtKB-KW"/>
</dbReference>
<dbReference type="EMBL" id="GDID01000657">
    <property type="protein sequence ID" value="JAP95949.1"/>
    <property type="molecule type" value="Transcribed_RNA"/>
</dbReference>
<dbReference type="GO" id="GO:0002144">
    <property type="term" value="C:cytosolic tRNA wobble base thiouridylase complex"/>
    <property type="evidence" value="ECO:0007669"/>
    <property type="project" value="TreeGrafter"/>
</dbReference>
<evidence type="ECO:0000256" key="2">
    <source>
        <dbReference type="PIRSR" id="PIRSR004976-51"/>
    </source>
</evidence>
<dbReference type="GO" id="GO:0000049">
    <property type="term" value="F:tRNA binding"/>
    <property type="evidence" value="ECO:0007669"/>
    <property type="project" value="TreeGrafter"/>
</dbReference>
<dbReference type="GO" id="GO:0002143">
    <property type="term" value="P:tRNA wobble position uridine thiolation"/>
    <property type="evidence" value="ECO:0007669"/>
    <property type="project" value="TreeGrafter"/>
</dbReference>
<sequence>SSNSKPAAARHSYTRKLMCKQCFIINFEEEVHIFIQQTQIIKGDSEIVIGVSGGKDSSVLLTVLYNLVKNHKDCYPNTKLFMLAIDEGIAGYRKESLDVVKSLQQKFNLPLEILSFKERYNRTLDELVRTLHTDVEDTTLACSYCGILRRQSLSAGAKLISSKALVATGHNADDQAETVLLNLIRGDFQKLKRCVDPLTDLHVGNPKIKPFAHQSQKDIVLYAHFNQVQYFSTECPYAVTAQRGVARRYIQKMSRQEPRCSLNIQDFVSGFKRGEQIVEIKECAQCGAPLSGTMCQSCMIKEAKNAADLKKVLK</sequence>
<feature type="binding site" evidence="2">
    <location>
        <position position="56"/>
    </location>
    <ligand>
        <name>ATP</name>
        <dbReference type="ChEBI" id="CHEBI:30616"/>
    </ligand>
</feature>
<keyword evidence="2" id="KW-0067">ATP-binding</keyword>
<name>A0A146KL60_9EUKA</name>
<dbReference type="InterPro" id="IPR011063">
    <property type="entry name" value="TilS/TtcA_N"/>
</dbReference>
<evidence type="ECO:0000313" key="4">
    <source>
        <dbReference type="EMBL" id="JAP95949.1"/>
    </source>
</evidence>
<protein>
    <submittedName>
        <fullName evidence="4">Cytoplasmic tRNA 2-thiolation protein</fullName>
    </submittedName>
</protein>
<dbReference type="PIRSF" id="PIRSF004976">
    <property type="entry name" value="ATPase_YdaO"/>
    <property type="match status" value="1"/>
</dbReference>
<dbReference type="InterPro" id="IPR014729">
    <property type="entry name" value="Rossmann-like_a/b/a_fold"/>
</dbReference>
<dbReference type="GO" id="GO:0005739">
    <property type="term" value="C:mitochondrion"/>
    <property type="evidence" value="ECO:0007669"/>
    <property type="project" value="TreeGrafter"/>
</dbReference>